<feature type="transmembrane region" description="Helical" evidence="2">
    <location>
        <begin position="206"/>
        <end position="227"/>
    </location>
</feature>
<keyword evidence="2" id="KW-1133">Transmembrane helix</keyword>
<reference evidence="5" key="1">
    <citation type="journal article" date="2019" name="Int. J. Syst. Evol. Microbiol.">
        <title>The Global Catalogue of Microorganisms (GCM) 10K type strain sequencing project: providing services to taxonomists for standard genome sequencing and annotation.</title>
        <authorList>
            <consortium name="The Broad Institute Genomics Platform"/>
            <consortium name="The Broad Institute Genome Sequencing Center for Infectious Disease"/>
            <person name="Wu L."/>
            <person name="Ma J."/>
        </authorList>
    </citation>
    <scope>NUCLEOTIDE SEQUENCE [LARGE SCALE GENOMIC DNA]</scope>
    <source>
        <strain evidence="5">JCM 13852</strain>
    </source>
</reference>
<feature type="transmembrane region" description="Helical" evidence="2">
    <location>
        <begin position="344"/>
        <end position="363"/>
    </location>
</feature>
<proteinExistence type="predicted"/>
<feature type="region of interest" description="Disordered" evidence="1">
    <location>
        <begin position="389"/>
        <end position="410"/>
    </location>
</feature>
<feature type="transmembrane region" description="Helical" evidence="2">
    <location>
        <begin position="55"/>
        <end position="78"/>
    </location>
</feature>
<evidence type="ECO:0000256" key="2">
    <source>
        <dbReference type="SAM" id="Phobius"/>
    </source>
</evidence>
<dbReference type="Proteomes" id="UP001596183">
    <property type="component" value="Unassembled WGS sequence"/>
</dbReference>
<comment type="caution">
    <text evidence="4">The sequence shown here is derived from an EMBL/GenBank/DDBJ whole genome shotgun (WGS) entry which is preliminary data.</text>
</comment>
<feature type="transmembrane region" description="Helical" evidence="2">
    <location>
        <begin position="319"/>
        <end position="338"/>
    </location>
</feature>
<accession>A0ABW0XHR6</accession>
<feature type="transmembrane region" description="Helical" evidence="2">
    <location>
        <begin position="146"/>
        <end position="168"/>
    </location>
</feature>
<gene>
    <name evidence="4" type="ORF">ACFP2V_08465</name>
</gene>
<dbReference type="InterPro" id="IPR052529">
    <property type="entry name" value="Bact_Transport_Assoc"/>
</dbReference>
<sequence length="410" mass="42776">MTAGGRPAGDGRRLRELDVLRGFALLGILLVNAELMAGPYTVSGGGPGAPAPDRIAAWLVSALVATKFSLLFSFLFGYGFALQTRSARHAGADFTPRHLRRVLGLFGIGLAHAVLLYPGDILTTYAVLALVLYGLRGLDPRTALRLAAGLIAGLAALLLGYGLLIVALTDPATAGEHAPRAAETLAARRGGPARVPAEHLRELPSAFATALLYAPNKLAAFLAGLAAAKTSLARRRGRDRVWLRRVVVRWLPVGLAGGVLSACCTNGPLDDRWFLAGKAVAVLTGPALAAAYACGLLLLLDAVRPAAAGFLAAAGRMALTHYLTQSLVLAWVFTGYGLGLYGRVGGAAVLLGCLALYAAQLALGARLAARTRYGPAEWLLRTLTLARRPGRPEPACGSSRRPQDGPRPVP</sequence>
<feature type="transmembrane region" description="Helical" evidence="2">
    <location>
        <begin position="247"/>
        <end position="269"/>
    </location>
</feature>
<dbReference type="Pfam" id="PF04235">
    <property type="entry name" value="DUF418"/>
    <property type="match status" value="1"/>
</dbReference>
<organism evidence="4 5">
    <name type="scientific">Streptomyces incanus</name>
    <dbReference type="NCBI Taxonomy" id="887453"/>
    <lineage>
        <taxon>Bacteria</taxon>
        <taxon>Bacillati</taxon>
        <taxon>Actinomycetota</taxon>
        <taxon>Actinomycetes</taxon>
        <taxon>Kitasatosporales</taxon>
        <taxon>Streptomycetaceae</taxon>
        <taxon>Streptomyces</taxon>
    </lineage>
</organism>
<evidence type="ECO:0000259" key="3">
    <source>
        <dbReference type="Pfam" id="PF04235"/>
    </source>
</evidence>
<protein>
    <submittedName>
        <fullName evidence="4">DUF418 domain-containing protein</fullName>
    </submittedName>
</protein>
<feature type="transmembrane region" description="Helical" evidence="2">
    <location>
        <begin position="275"/>
        <end position="299"/>
    </location>
</feature>
<feature type="transmembrane region" description="Helical" evidence="2">
    <location>
        <begin position="122"/>
        <end position="139"/>
    </location>
</feature>
<dbReference type="EMBL" id="JBHSPC010000019">
    <property type="protein sequence ID" value="MFC5670140.1"/>
    <property type="molecule type" value="Genomic_DNA"/>
</dbReference>
<keyword evidence="2" id="KW-0472">Membrane</keyword>
<dbReference type="InterPro" id="IPR007349">
    <property type="entry name" value="DUF418"/>
</dbReference>
<dbReference type="PANTHER" id="PTHR30590">
    <property type="entry name" value="INNER MEMBRANE PROTEIN"/>
    <property type="match status" value="1"/>
</dbReference>
<feature type="transmembrane region" description="Helical" evidence="2">
    <location>
        <begin position="99"/>
        <end position="116"/>
    </location>
</feature>
<dbReference type="PANTHER" id="PTHR30590:SF2">
    <property type="entry name" value="INNER MEMBRANE PROTEIN"/>
    <property type="match status" value="1"/>
</dbReference>
<keyword evidence="2" id="KW-0812">Transmembrane</keyword>
<evidence type="ECO:0000313" key="4">
    <source>
        <dbReference type="EMBL" id="MFC5670140.1"/>
    </source>
</evidence>
<name>A0ABW0XHR6_9ACTN</name>
<feature type="domain" description="DUF418" evidence="3">
    <location>
        <begin position="228"/>
        <end position="386"/>
    </location>
</feature>
<evidence type="ECO:0000256" key="1">
    <source>
        <dbReference type="SAM" id="MobiDB-lite"/>
    </source>
</evidence>
<dbReference type="RefSeq" id="WP_381207846.1">
    <property type="nucleotide sequence ID" value="NZ_JBHSPC010000019.1"/>
</dbReference>
<evidence type="ECO:0000313" key="5">
    <source>
        <dbReference type="Proteomes" id="UP001596183"/>
    </source>
</evidence>
<feature type="transmembrane region" description="Helical" evidence="2">
    <location>
        <begin position="22"/>
        <end position="43"/>
    </location>
</feature>
<keyword evidence="5" id="KW-1185">Reference proteome</keyword>